<evidence type="ECO:0000313" key="10">
    <source>
        <dbReference type="EMBL" id="EFC51138.1"/>
    </source>
</evidence>
<dbReference type="Proteomes" id="UP000004621">
    <property type="component" value="Unassembled WGS sequence"/>
</dbReference>
<dbReference type="GO" id="GO:0051082">
    <property type="term" value="F:unfolded protein binding"/>
    <property type="evidence" value="ECO:0007669"/>
    <property type="project" value="UniProtKB-UniRule"/>
</dbReference>
<dbReference type="GO" id="GO:0016853">
    <property type="term" value="F:isomerase activity"/>
    <property type="evidence" value="ECO:0007669"/>
    <property type="project" value="UniProtKB-KW"/>
</dbReference>
<evidence type="ECO:0000256" key="6">
    <source>
        <dbReference type="HAMAP-Rule" id="MF_00600"/>
    </source>
</evidence>
<dbReference type="InterPro" id="IPR018370">
    <property type="entry name" value="Chaperonin_Cpn60_CS"/>
</dbReference>
<dbReference type="Pfam" id="PF00118">
    <property type="entry name" value="Cpn60_TCP1"/>
    <property type="match status" value="1"/>
</dbReference>
<keyword evidence="6" id="KW-0963">Cytoplasm</keyword>
<dbReference type="PROSITE" id="PS00296">
    <property type="entry name" value="CHAPERONINS_CPN60"/>
    <property type="match status" value="1"/>
</dbReference>
<dbReference type="Gene3D" id="1.10.560.10">
    <property type="entry name" value="GroEL-like equatorial domain"/>
    <property type="match status" value="1"/>
</dbReference>
<evidence type="ECO:0000256" key="9">
    <source>
        <dbReference type="SAM" id="Coils"/>
    </source>
</evidence>
<keyword evidence="3 6" id="KW-0067">ATP-binding</keyword>
<comment type="caution">
    <text evidence="6">Lacks conserved residue(s) required for the propagation of feature annotation.</text>
</comment>
<dbReference type="PRINTS" id="PR00298">
    <property type="entry name" value="CHAPERONIN60"/>
</dbReference>
<dbReference type="NCBIfam" id="NF009488">
    <property type="entry name" value="PRK12850.1"/>
    <property type="match status" value="1"/>
</dbReference>
<feature type="binding site" evidence="6">
    <location>
        <position position="495"/>
    </location>
    <ligand>
        <name>ATP</name>
        <dbReference type="ChEBI" id="CHEBI:30616"/>
    </ligand>
</feature>
<dbReference type="SUPFAM" id="SSF48592">
    <property type="entry name" value="GroEL equatorial domain-like"/>
    <property type="match status" value="1"/>
</dbReference>
<dbReference type="InterPro" id="IPR002423">
    <property type="entry name" value="Cpn60/GroEL/TCP-1"/>
</dbReference>
<dbReference type="CDD" id="cd03344">
    <property type="entry name" value="GroEL"/>
    <property type="match status" value="1"/>
</dbReference>
<dbReference type="InterPro" id="IPR001844">
    <property type="entry name" value="Cpn60/GroEL"/>
</dbReference>
<organism evidence="10 11">
    <name type="scientific">Neisseria subflava NJ9703</name>
    <dbReference type="NCBI Taxonomy" id="546268"/>
    <lineage>
        <taxon>Bacteria</taxon>
        <taxon>Pseudomonadati</taxon>
        <taxon>Pseudomonadota</taxon>
        <taxon>Betaproteobacteria</taxon>
        <taxon>Neisseriales</taxon>
        <taxon>Neisseriaceae</taxon>
        <taxon>Neisseria</taxon>
    </lineage>
</organism>
<dbReference type="FunFam" id="1.10.560.10:FF:000001">
    <property type="entry name" value="60 kDa chaperonin"/>
    <property type="match status" value="1"/>
</dbReference>
<dbReference type="PANTHER" id="PTHR45633">
    <property type="entry name" value="60 KDA HEAT SHOCK PROTEIN, MITOCHONDRIAL"/>
    <property type="match status" value="1"/>
</dbReference>
<evidence type="ECO:0000256" key="5">
    <source>
        <dbReference type="ARBA" id="ARBA00023235"/>
    </source>
</evidence>
<dbReference type="NCBIfam" id="TIGR02348">
    <property type="entry name" value="GroEL"/>
    <property type="match status" value="1"/>
</dbReference>
<dbReference type="GO" id="GO:0005737">
    <property type="term" value="C:cytoplasm"/>
    <property type="evidence" value="ECO:0007669"/>
    <property type="project" value="UniProtKB-SubCell"/>
</dbReference>
<dbReference type="FunFam" id="3.50.7.10:FF:000001">
    <property type="entry name" value="60 kDa chaperonin"/>
    <property type="match status" value="1"/>
</dbReference>
<dbReference type="Gene3D" id="3.50.7.10">
    <property type="entry name" value="GroEL"/>
    <property type="match status" value="1"/>
</dbReference>
<comment type="similarity">
    <text evidence="1 6 7">Belongs to the chaperonin (HSP60) family.</text>
</comment>
<comment type="subcellular location">
    <subcellularLocation>
        <location evidence="6">Cytoplasm</location>
    </subcellularLocation>
</comment>
<feature type="binding site" evidence="6">
    <location>
        <begin position="87"/>
        <end position="91"/>
    </location>
    <ligand>
        <name>ATP</name>
        <dbReference type="ChEBI" id="CHEBI:30616"/>
    </ligand>
</feature>
<dbReference type="InterPro" id="IPR027410">
    <property type="entry name" value="TCP-1-like_intermed_sf"/>
</dbReference>
<comment type="function">
    <text evidence="6 8">Together with its co-chaperonin GroES, plays an essential role in assisting protein folding. The GroEL-GroES system forms a nano-cage that allows encapsulation of the non-native substrate proteins and provides a physical environment optimized to promote and accelerate protein folding.</text>
</comment>
<dbReference type="GO" id="GO:0042026">
    <property type="term" value="P:protein refolding"/>
    <property type="evidence" value="ECO:0007669"/>
    <property type="project" value="UniProtKB-UniRule"/>
</dbReference>
<keyword evidence="2 6" id="KW-0547">Nucleotide-binding</keyword>
<dbReference type="Gene3D" id="3.30.260.10">
    <property type="entry name" value="TCP-1-like chaperonin intermediate domain"/>
    <property type="match status" value="1"/>
</dbReference>
<dbReference type="GO" id="GO:0140662">
    <property type="term" value="F:ATP-dependent protein folding chaperone"/>
    <property type="evidence" value="ECO:0007669"/>
    <property type="project" value="InterPro"/>
</dbReference>
<dbReference type="EMBL" id="ACEO02000014">
    <property type="protein sequence ID" value="EFC51138.1"/>
    <property type="molecule type" value="Genomic_DNA"/>
</dbReference>
<comment type="subunit">
    <text evidence="6 8">Forms a cylinder of 14 subunits composed of two heptameric rings stacked back-to-back. Interacts with the co-chaperonin GroES.</text>
</comment>
<keyword evidence="9" id="KW-0175">Coiled coil</keyword>
<protein>
    <recommendedName>
        <fullName evidence="6">Chaperonin GroEL</fullName>
        <ecNumber evidence="6">5.6.1.7</ecNumber>
    </recommendedName>
    <alternativeName>
        <fullName evidence="6">60 kDa chaperonin</fullName>
    </alternativeName>
    <alternativeName>
        <fullName evidence="6">Chaperonin-60</fullName>
        <shortName evidence="6">Cpn60</shortName>
    </alternativeName>
</protein>
<dbReference type="RefSeq" id="WP_004520985.1">
    <property type="nucleotide sequence ID" value="NZ_ACEO02000014.1"/>
</dbReference>
<evidence type="ECO:0000256" key="1">
    <source>
        <dbReference type="ARBA" id="ARBA00006607"/>
    </source>
</evidence>
<dbReference type="InterPro" id="IPR027409">
    <property type="entry name" value="GroEL-like_apical_dom_sf"/>
</dbReference>
<feature type="binding site" evidence="6">
    <location>
        <position position="51"/>
    </location>
    <ligand>
        <name>ATP</name>
        <dbReference type="ChEBI" id="CHEBI:30616"/>
    </ligand>
</feature>
<dbReference type="InterPro" id="IPR027413">
    <property type="entry name" value="GROEL-like_equatorial_sf"/>
</dbReference>
<evidence type="ECO:0000256" key="7">
    <source>
        <dbReference type="RuleBase" id="RU000418"/>
    </source>
</evidence>
<comment type="caution">
    <text evidence="10">The sequence shown here is derived from an EMBL/GenBank/DDBJ whole genome shotgun (WGS) entry which is preliminary data.</text>
</comment>
<sequence length="544" mass="57483">MAAKDVQFGNEVRQKMVNGVNVLANAVRVTLGPKGRNVVLDRAFGGPHITKDGVSVAKEIELKDKFENMGAQMVKEVASKTNDVAGDGTTTATVLAQSIVAEGMKYVTAGMNPTDLKRGIDKAVAALVDELKNIAKPCDTSKEIAQVGSISANSDEQVGAIIAEAMEKVGKEGVITVEDGKSLENELDVVEGMQFDRGYLSPYFINDAEKQIAALDNPFVLLFDKKISNIRDLLPVLEQVAKASRPLLIIAEDVEGEALATLVVNNIRGILKTVAVKAPGFGDRRKAMLQDIAILTGAVVISEEVGLSLEKATLDDLGQAKRIEIGKENTTIIDGFGDAAQIEARVAEIRQQIETATSEYDKEKLQERVAKLAGGVAVIKVGAATEVEMKEKKDRVEDALHATRAAVEEGVVAGGGVALLRARAALENLHTGNADQDAGVQIVLRAVESPLRQIVANAGGEPSVVVNKVLEGKGNYGYNAGSGEYGDMIEMGVLDPAKVTRSALQHAASIAGLMLTTDCMIAEIPEEKPAMPDMGGMGGMGGMM</sequence>
<dbReference type="SUPFAM" id="SSF54849">
    <property type="entry name" value="GroEL-intermediate domain like"/>
    <property type="match status" value="1"/>
</dbReference>
<dbReference type="EC" id="5.6.1.7" evidence="6"/>
<evidence type="ECO:0000256" key="4">
    <source>
        <dbReference type="ARBA" id="ARBA00023186"/>
    </source>
</evidence>
<proteinExistence type="inferred from homology"/>
<reference evidence="10 11" key="1">
    <citation type="submission" date="2010-01" db="EMBL/GenBank/DDBJ databases">
        <authorList>
            <person name="Weinstock G."/>
            <person name="Sodergren E."/>
            <person name="Clifton S."/>
            <person name="Fulton L."/>
            <person name="Fulton B."/>
            <person name="Courtney L."/>
            <person name="Fronick C."/>
            <person name="Harrison M."/>
            <person name="Strong C."/>
            <person name="Farmer C."/>
            <person name="Delahaunty K."/>
            <person name="Markovic C."/>
            <person name="Hall O."/>
            <person name="Minx P."/>
            <person name="Tomlinson C."/>
            <person name="Mitreva M."/>
            <person name="Nelson J."/>
            <person name="Hou S."/>
            <person name="Wollam A."/>
            <person name="Pepin K.H."/>
            <person name="Johnson M."/>
            <person name="Bhonagiri V."/>
            <person name="Nash W.E."/>
            <person name="Warren W."/>
            <person name="Chinwalla A."/>
            <person name="Mardis E.R."/>
            <person name="Wilson R.K."/>
        </authorList>
    </citation>
    <scope>NUCLEOTIDE SEQUENCE [LARGE SCALE GENOMIC DNA]</scope>
    <source>
        <strain evidence="10 11">NJ9703</strain>
    </source>
</reference>
<dbReference type="HAMAP" id="MF_00600">
    <property type="entry name" value="CH60"/>
    <property type="match status" value="1"/>
</dbReference>
<accession>A0A9W5IP89</accession>
<evidence type="ECO:0000313" key="11">
    <source>
        <dbReference type="Proteomes" id="UP000004621"/>
    </source>
</evidence>
<dbReference type="SUPFAM" id="SSF52029">
    <property type="entry name" value="GroEL apical domain-like"/>
    <property type="match status" value="1"/>
</dbReference>
<gene>
    <name evidence="6 10" type="primary">groL</name>
    <name evidence="6" type="synonym">groEL</name>
    <name evidence="10" type="ORF">NEISUBOT_05472</name>
</gene>
<name>A0A9W5IP89_NEISU</name>
<evidence type="ECO:0000256" key="3">
    <source>
        <dbReference type="ARBA" id="ARBA00022840"/>
    </source>
</evidence>
<evidence type="ECO:0000256" key="8">
    <source>
        <dbReference type="RuleBase" id="RU000419"/>
    </source>
</evidence>
<dbReference type="AlphaFoldDB" id="A0A9W5IP89"/>
<feature type="coiled-coil region" evidence="9">
    <location>
        <begin position="339"/>
        <end position="366"/>
    </location>
</feature>
<dbReference type="GO" id="GO:0005524">
    <property type="term" value="F:ATP binding"/>
    <property type="evidence" value="ECO:0007669"/>
    <property type="project" value="UniProtKB-UniRule"/>
</dbReference>
<feature type="binding site" evidence="6">
    <location>
        <begin position="30"/>
        <end position="33"/>
    </location>
    <ligand>
        <name>ATP</name>
        <dbReference type="ChEBI" id="CHEBI:30616"/>
    </ligand>
</feature>
<keyword evidence="5 6" id="KW-0413">Isomerase</keyword>
<evidence type="ECO:0000256" key="2">
    <source>
        <dbReference type="ARBA" id="ARBA00022741"/>
    </source>
</evidence>
<feature type="binding site" evidence="6">
    <location>
        <position position="415"/>
    </location>
    <ligand>
        <name>ATP</name>
        <dbReference type="ChEBI" id="CHEBI:30616"/>
    </ligand>
</feature>
<dbReference type="NCBIfam" id="NF000592">
    <property type="entry name" value="PRK00013.1"/>
    <property type="match status" value="1"/>
</dbReference>
<keyword evidence="4 6" id="KW-0143">Chaperone</keyword>
<dbReference type="NCBIfam" id="NF009487">
    <property type="entry name" value="PRK12849.1"/>
    <property type="match status" value="1"/>
</dbReference>
<dbReference type="NCBIfam" id="NF009489">
    <property type="entry name" value="PRK12851.1"/>
    <property type="match status" value="1"/>
</dbReference>